<dbReference type="Proteomes" id="UP000691718">
    <property type="component" value="Unassembled WGS sequence"/>
</dbReference>
<dbReference type="AlphaFoldDB" id="A0A8S3Y3T2"/>
<reference evidence="1" key="1">
    <citation type="submission" date="2021-04" db="EMBL/GenBank/DDBJ databases">
        <authorList>
            <person name="Tunstrom K."/>
        </authorList>
    </citation>
    <scope>NUCLEOTIDE SEQUENCE</scope>
</reference>
<proteinExistence type="predicted"/>
<evidence type="ECO:0000313" key="2">
    <source>
        <dbReference type="Proteomes" id="UP000691718"/>
    </source>
</evidence>
<accession>A0A8S3Y3T2</accession>
<dbReference type="EMBL" id="CAJQZP010001468">
    <property type="protein sequence ID" value="CAG5048997.1"/>
    <property type="molecule type" value="Genomic_DNA"/>
</dbReference>
<keyword evidence="2" id="KW-1185">Reference proteome</keyword>
<sequence>MTVKAITNFGGLQTSVSVCFSQYCYIMLLLASVESRPGLEFTSRSFEGSVKTLFSDLWSSIKQYYNKAESWVTDKWKDITG</sequence>
<gene>
    <name evidence="1" type="ORF">PAPOLLO_LOCUS24356</name>
</gene>
<evidence type="ECO:0000313" key="1">
    <source>
        <dbReference type="EMBL" id="CAG5048997.1"/>
    </source>
</evidence>
<comment type="caution">
    <text evidence="1">The sequence shown here is derived from an EMBL/GenBank/DDBJ whole genome shotgun (WGS) entry which is preliminary data.</text>
</comment>
<protein>
    <submittedName>
        <fullName evidence="1">(apollo) hypothetical protein</fullName>
    </submittedName>
</protein>
<name>A0A8S3Y3T2_PARAO</name>
<organism evidence="1 2">
    <name type="scientific">Parnassius apollo</name>
    <name type="common">Apollo butterfly</name>
    <name type="synonym">Papilio apollo</name>
    <dbReference type="NCBI Taxonomy" id="110799"/>
    <lineage>
        <taxon>Eukaryota</taxon>
        <taxon>Metazoa</taxon>
        <taxon>Ecdysozoa</taxon>
        <taxon>Arthropoda</taxon>
        <taxon>Hexapoda</taxon>
        <taxon>Insecta</taxon>
        <taxon>Pterygota</taxon>
        <taxon>Neoptera</taxon>
        <taxon>Endopterygota</taxon>
        <taxon>Lepidoptera</taxon>
        <taxon>Glossata</taxon>
        <taxon>Ditrysia</taxon>
        <taxon>Papilionoidea</taxon>
        <taxon>Papilionidae</taxon>
        <taxon>Parnassiinae</taxon>
        <taxon>Parnassini</taxon>
        <taxon>Parnassius</taxon>
        <taxon>Parnassius</taxon>
    </lineage>
</organism>